<evidence type="ECO:0000256" key="2">
    <source>
        <dbReference type="ARBA" id="ARBA00022643"/>
    </source>
</evidence>
<proteinExistence type="predicted"/>
<dbReference type="InterPro" id="IPR003953">
    <property type="entry name" value="FAD-dep_OxRdtase_2_FAD-bd"/>
</dbReference>
<evidence type="ECO:0000259" key="5">
    <source>
        <dbReference type="Pfam" id="PF00890"/>
    </source>
</evidence>
<accession>A0ABD5TXJ3</accession>
<dbReference type="PIRSF" id="PIRSF000141">
    <property type="entry name" value="Anaerobic_G3P_dh"/>
    <property type="match status" value="1"/>
</dbReference>
<dbReference type="PANTHER" id="PTHR43400">
    <property type="entry name" value="FUMARATE REDUCTASE"/>
    <property type="match status" value="1"/>
</dbReference>
<dbReference type="RefSeq" id="WP_379695330.1">
    <property type="nucleotide sequence ID" value="NZ_JBHSXH010000014.1"/>
</dbReference>
<organism evidence="6 7">
    <name type="scientific">Halopelagius fulvigenes</name>
    <dbReference type="NCBI Taxonomy" id="1198324"/>
    <lineage>
        <taxon>Archaea</taxon>
        <taxon>Methanobacteriati</taxon>
        <taxon>Methanobacteriota</taxon>
        <taxon>Stenosarchaea group</taxon>
        <taxon>Halobacteria</taxon>
        <taxon>Halobacteriales</taxon>
        <taxon>Haloferacaceae</taxon>
    </lineage>
</organism>
<evidence type="ECO:0000313" key="6">
    <source>
        <dbReference type="EMBL" id="MFC6825266.1"/>
    </source>
</evidence>
<keyword evidence="7" id="KW-1185">Reference proteome</keyword>
<sequence length="465" mass="49356">MAIESDVLVVGGGLAGMTSAVAAARAGADVRLVSHKKTSLRQASGLIDALGYVPERSSPAGQSEYISQERKDFREVRSNRGEYKGPLVSPYDEFGELPDDHPYSLVGEEALREGLSLFDELLGDAYAGGHTDQNALVPTFGGAVKPTARYPRSVAAGLASENRSMLVVGFRSFTEFDARMVADTLDAAGVPFDVAGAEVRYAETFPADAKVTRFAKALDHDEHIDGTPARRALAEAVEPHVGDAERVGFPALLGDENTREVRAELGDRLGGDVFEIPMGPPSLLGLRLEDRLYAALDDEGVQYETGNPVVGYETADGAPDRLGSVLVDRKGREVPYAADTFVLATGGLVGKGLGSDRNAVQEPVFGCHVPQPEDRYDWFVDDAFGDHAYARLGVEPSKAMRPLDAGGDPEFANLYAAGAVVGGADVAREKSASGVSLATGIIAGREAARTDREPTTDSNTTEIRR</sequence>
<keyword evidence="3 6" id="KW-0560">Oxidoreductase</keyword>
<dbReference type="InterPro" id="IPR036188">
    <property type="entry name" value="FAD/NAD-bd_sf"/>
</dbReference>
<reference evidence="6 7" key="1">
    <citation type="journal article" date="2019" name="Int. J. Syst. Evol. Microbiol.">
        <title>The Global Catalogue of Microorganisms (GCM) 10K type strain sequencing project: providing services to taxonomists for standard genome sequencing and annotation.</title>
        <authorList>
            <consortium name="The Broad Institute Genomics Platform"/>
            <consortium name="The Broad Institute Genome Sequencing Center for Infectious Disease"/>
            <person name="Wu L."/>
            <person name="Ma J."/>
        </authorList>
    </citation>
    <scope>NUCLEOTIDE SEQUENCE [LARGE SCALE GENOMIC DNA]</scope>
    <source>
        <strain evidence="6 7">YIM 94188</strain>
    </source>
</reference>
<dbReference type="NCBIfam" id="NF003722">
    <property type="entry name" value="PRK05329.1-5"/>
    <property type="match status" value="1"/>
</dbReference>
<feature type="compositionally biased region" description="Polar residues" evidence="4">
    <location>
        <begin position="456"/>
        <end position="465"/>
    </location>
</feature>
<keyword evidence="2" id="KW-0288">FMN</keyword>
<dbReference type="AlphaFoldDB" id="A0ABD5TXJ3"/>
<gene>
    <name evidence="6" type="primary">glpB</name>
    <name evidence="6" type="ORF">ACFQEV_09735</name>
</gene>
<dbReference type="Pfam" id="PF00890">
    <property type="entry name" value="FAD_binding_2"/>
    <property type="match status" value="1"/>
</dbReference>
<feature type="domain" description="FAD-dependent oxidoreductase 2 FAD-binding" evidence="5">
    <location>
        <begin position="6"/>
        <end position="435"/>
    </location>
</feature>
<evidence type="ECO:0000256" key="1">
    <source>
        <dbReference type="ARBA" id="ARBA00022630"/>
    </source>
</evidence>
<dbReference type="EMBL" id="JBHSXH010000014">
    <property type="protein sequence ID" value="MFC6825266.1"/>
    <property type="molecule type" value="Genomic_DNA"/>
</dbReference>
<feature type="compositionally biased region" description="Basic and acidic residues" evidence="4">
    <location>
        <begin position="446"/>
        <end position="455"/>
    </location>
</feature>
<dbReference type="GO" id="GO:0004368">
    <property type="term" value="F:glycerol-3-phosphate dehydrogenase (quinone) activity"/>
    <property type="evidence" value="ECO:0007669"/>
    <property type="project" value="UniProtKB-EC"/>
</dbReference>
<comment type="caution">
    <text evidence="6">The sequence shown here is derived from an EMBL/GenBank/DDBJ whole genome shotgun (WGS) entry which is preliminary data.</text>
</comment>
<name>A0ABD5TXJ3_9EURY</name>
<keyword evidence="1" id="KW-0285">Flavoprotein</keyword>
<evidence type="ECO:0000313" key="7">
    <source>
        <dbReference type="Proteomes" id="UP001596408"/>
    </source>
</evidence>
<dbReference type="EC" id="1.1.5.3" evidence="6"/>
<dbReference type="SUPFAM" id="SSF51905">
    <property type="entry name" value="FAD/NAD(P)-binding domain"/>
    <property type="match status" value="1"/>
</dbReference>
<dbReference type="InterPro" id="IPR050315">
    <property type="entry name" value="FAD-oxidoreductase_2"/>
</dbReference>
<protein>
    <submittedName>
        <fullName evidence="6">Glycerol-3-phosphate dehydrogenase subunit GlpB</fullName>
        <ecNumber evidence="6">1.1.5.3</ecNumber>
    </submittedName>
</protein>
<feature type="region of interest" description="Disordered" evidence="4">
    <location>
        <begin position="446"/>
        <end position="465"/>
    </location>
</feature>
<dbReference type="Proteomes" id="UP001596408">
    <property type="component" value="Unassembled WGS sequence"/>
</dbReference>
<evidence type="ECO:0000256" key="4">
    <source>
        <dbReference type="SAM" id="MobiDB-lite"/>
    </source>
</evidence>
<dbReference type="InterPro" id="IPR009158">
    <property type="entry name" value="G3P_DH_GlpB_su"/>
</dbReference>
<dbReference type="PANTHER" id="PTHR43400:SF11">
    <property type="entry name" value="ANAEROBIC GLYCEROL-3-PHOSPHATE DEHYDROGENASE SUBUNIT B"/>
    <property type="match status" value="1"/>
</dbReference>
<evidence type="ECO:0000256" key="3">
    <source>
        <dbReference type="ARBA" id="ARBA00023002"/>
    </source>
</evidence>
<dbReference type="Gene3D" id="3.50.50.60">
    <property type="entry name" value="FAD/NAD(P)-binding domain"/>
    <property type="match status" value="2"/>
</dbReference>